<dbReference type="EMBL" id="FZLN01000001">
    <property type="protein sequence ID" value="SNQ28107.1"/>
    <property type="molecule type" value="Genomic_DNA"/>
</dbReference>
<keyword evidence="1" id="KW-0812">Transmembrane</keyword>
<dbReference type="Proteomes" id="UP000243463">
    <property type="component" value="Unassembled WGS sequence"/>
</dbReference>
<evidence type="ECO:0000313" key="3">
    <source>
        <dbReference type="Proteomes" id="UP000243463"/>
    </source>
</evidence>
<sequence>MSNTAKNKFHRVDHNSLMWKFYLVYDIFMMIIIIVNIVCITANAVLMSHFAMWLSSILHLSPQLHFYQTELNPWVVLTETWFICFLIIELAIRWIIAATRNHYQRWFFFPFIHWYEVLAIFPQLRFLRLLRVGLIAYRLHELGYKVIPTSWHKTGRFYYDVLMEELSDRVVITVIDGIRDELNTSSTYKSSIHHVVEQHKALFAQTFSEILQDTLAKELQVQRHEIAKSIGVIVEESVANTPEIHQLLKHFPIVGNRIESQLQSIGKRLGENITQGIITPLASGSVQQPNATYRLISHKISEIDINNQSLEKLVESAVHESLKSIRKQVKVKQWQQILKMNDKNNSL</sequence>
<keyword evidence="1" id="KW-0472">Membrane</keyword>
<dbReference type="AlphaFoldDB" id="A0A217ECT4"/>
<feature type="transmembrane region" description="Helical" evidence="1">
    <location>
        <begin position="21"/>
        <end position="54"/>
    </location>
</feature>
<dbReference type="RefSeq" id="WP_088822123.1">
    <property type="nucleotide sequence ID" value="NZ_FZLN01000001.1"/>
</dbReference>
<name>A0A217ECT4_9GAMM</name>
<dbReference type="SUPFAM" id="SSF81324">
    <property type="entry name" value="Voltage-gated potassium channels"/>
    <property type="match status" value="1"/>
</dbReference>
<feature type="transmembrane region" description="Helical" evidence="1">
    <location>
        <begin position="74"/>
        <end position="96"/>
    </location>
</feature>
<protein>
    <recommendedName>
        <fullName evidence="4">Preprotein translocase subunit SecA</fullName>
    </recommendedName>
</protein>
<accession>A0A217ECT4</accession>
<proteinExistence type="predicted"/>
<keyword evidence="1" id="KW-1133">Transmembrane helix</keyword>
<evidence type="ECO:0008006" key="4">
    <source>
        <dbReference type="Google" id="ProtNLM"/>
    </source>
</evidence>
<reference evidence="3" key="1">
    <citation type="submission" date="2017-06" db="EMBL/GenBank/DDBJ databases">
        <authorList>
            <person name="Varghese N."/>
            <person name="Submissions S."/>
        </authorList>
    </citation>
    <scope>NUCLEOTIDE SEQUENCE [LARGE SCALE GENOMIC DNA]</scope>
    <source>
        <strain evidence="3">ANC 5114</strain>
    </source>
</reference>
<evidence type="ECO:0000313" key="2">
    <source>
        <dbReference type="EMBL" id="SNQ28107.1"/>
    </source>
</evidence>
<gene>
    <name evidence="2" type="ORF">SAMN05444584_0015</name>
</gene>
<organism evidence="2 3">
    <name type="scientific">Acinetobacter apis</name>
    <dbReference type="NCBI Taxonomy" id="1229165"/>
    <lineage>
        <taxon>Bacteria</taxon>
        <taxon>Pseudomonadati</taxon>
        <taxon>Pseudomonadota</taxon>
        <taxon>Gammaproteobacteria</taxon>
        <taxon>Moraxellales</taxon>
        <taxon>Moraxellaceae</taxon>
        <taxon>Acinetobacter</taxon>
    </lineage>
</organism>
<keyword evidence="3" id="KW-1185">Reference proteome</keyword>
<dbReference type="OrthoDB" id="974877at2"/>
<evidence type="ECO:0000256" key="1">
    <source>
        <dbReference type="SAM" id="Phobius"/>
    </source>
</evidence>